<feature type="transmembrane region" description="Helical" evidence="11">
    <location>
        <begin position="141"/>
        <end position="164"/>
    </location>
</feature>
<evidence type="ECO:0000256" key="1">
    <source>
        <dbReference type="ARBA" id="ARBA00004651"/>
    </source>
</evidence>
<protein>
    <submittedName>
        <fullName evidence="14">P2Y purinoceptor 3-like</fullName>
    </submittedName>
</protein>
<evidence type="ECO:0000256" key="10">
    <source>
        <dbReference type="RuleBase" id="RU000688"/>
    </source>
</evidence>
<reference evidence="14" key="1">
    <citation type="submission" date="2025-08" db="UniProtKB">
        <authorList>
            <consortium name="RefSeq"/>
        </authorList>
    </citation>
    <scope>IDENTIFICATION</scope>
</reference>
<dbReference type="FunFam" id="1.20.1070.10:FF:000017">
    <property type="entry name" value="lysophosphatidic acid receptor 4"/>
    <property type="match status" value="1"/>
</dbReference>
<keyword evidence="2" id="KW-1003">Cell membrane</keyword>
<accession>A0A6P7Z2I4</accession>
<evidence type="ECO:0000256" key="6">
    <source>
        <dbReference type="ARBA" id="ARBA00023136"/>
    </source>
</evidence>
<sequence>MKDMKDSVLNATSSALCPLNENYKHILLPLVYSLVFLLGLPLNGAVLWLACRRTKDWTCSTIYLVNLSLADFLYVCSLPLLIVSYAKQDCWPFGELLCRLERFLFYTNLYSSILFLTCISVHRFLGVCYPMRSLLFRTKKLAIFATAITWILVTIQILPTFLYARTGVINSSIVCYDLTSPNNFGNYFAYGVTLTVTGFLVPFCIMALCCGLMIRTLIHTDEASGMDTSLRSRAVRTILLLFVLFAISFLPFHITRTVYLFVRVYRVGDCSLLHRVSIAYKIWRPLVGCNSCFNPLLHFLIGDKNKTRRLHELHKNKVGPSPKGQ</sequence>
<dbReference type="AlphaFoldDB" id="A0A6P7Z2I4"/>
<dbReference type="OrthoDB" id="9881476at2759"/>
<dbReference type="PRINTS" id="PR01157">
    <property type="entry name" value="P2YPURNOCPTR"/>
</dbReference>
<dbReference type="GO" id="GO:0004930">
    <property type="term" value="F:G protein-coupled receptor activity"/>
    <property type="evidence" value="ECO:0007669"/>
    <property type="project" value="UniProtKB-KW"/>
</dbReference>
<evidence type="ECO:0000259" key="12">
    <source>
        <dbReference type="PROSITE" id="PS50262"/>
    </source>
</evidence>
<evidence type="ECO:0000313" key="13">
    <source>
        <dbReference type="Proteomes" id="UP000515156"/>
    </source>
</evidence>
<evidence type="ECO:0000313" key="14">
    <source>
        <dbReference type="RefSeq" id="XP_030071528.1"/>
    </source>
</evidence>
<dbReference type="PROSITE" id="PS50262">
    <property type="entry name" value="G_PROTEIN_RECEP_F1_2"/>
    <property type="match status" value="1"/>
</dbReference>
<dbReference type="Proteomes" id="UP000515156">
    <property type="component" value="Chromosome 10"/>
</dbReference>
<keyword evidence="8 10" id="KW-0675">Receptor</keyword>
<comment type="subcellular location">
    <subcellularLocation>
        <location evidence="1">Cell membrane</location>
        <topology evidence="1">Multi-pass membrane protein</topology>
    </subcellularLocation>
</comment>
<dbReference type="GO" id="GO:0005886">
    <property type="term" value="C:plasma membrane"/>
    <property type="evidence" value="ECO:0007669"/>
    <property type="project" value="UniProtKB-SubCell"/>
</dbReference>
<keyword evidence="6 11" id="KW-0472">Membrane</keyword>
<keyword evidence="13" id="KW-1185">Reference proteome</keyword>
<dbReference type="RefSeq" id="XP_030071528.1">
    <property type="nucleotide sequence ID" value="XM_030215668.1"/>
</dbReference>
<keyword evidence="3 10" id="KW-0812">Transmembrane</keyword>
<evidence type="ECO:0000256" key="11">
    <source>
        <dbReference type="SAM" id="Phobius"/>
    </source>
</evidence>
<evidence type="ECO:0000256" key="7">
    <source>
        <dbReference type="ARBA" id="ARBA00023157"/>
    </source>
</evidence>
<feature type="transmembrane region" description="Helical" evidence="11">
    <location>
        <begin position="187"/>
        <end position="218"/>
    </location>
</feature>
<evidence type="ECO:0000256" key="3">
    <source>
        <dbReference type="ARBA" id="ARBA00022692"/>
    </source>
</evidence>
<dbReference type="InterPro" id="IPR017452">
    <property type="entry name" value="GPCR_Rhodpsn_7TM"/>
</dbReference>
<evidence type="ECO:0000256" key="9">
    <source>
        <dbReference type="ARBA" id="ARBA00023224"/>
    </source>
</evidence>
<dbReference type="InterPro" id="IPR000276">
    <property type="entry name" value="GPCR_Rhodpsn"/>
</dbReference>
<dbReference type="KEGG" id="muo:115478367"/>
<evidence type="ECO:0000256" key="5">
    <source>
        <dbReference type="ARBA" id="ARBA00023040"/>
    </source>
</evidence>
<dbReference type="PANTHER" id="PTHR24231:SF25">
    <property type="entry name" value="G-PROTEIN COUPLED RECEPTORS FAMILY 1 PROFILE DOMAIN-CONTAINING PROTEIN"/>
    <property type="match status" value="1"/>
</dbReference>
<dbReference type="Pfam" id="PF00001">
    <property type="entry name" value="7tm_1"/>
    <property type="match status" value="1"/>
</dbReference>
<name>A0A6P7Z2I4_9AMPH</name>
<dbReference type="PROSITE" id="PS00237">
    <property type="entry name" value="G_PROTEIN_RECEP_F1_1"/>
    <property type="match status" value="1"/>
</dbReference>
<proteinExistence type="inferred from homology"/>
<dbReference type="GeneID" id="115478367"/>
<keyword evidence="7" id="KW-1015">Disulfide bond</keyword>
<keyword evidence="9 10" id="KW-0807">Transducer</keyword>
<feature type="domain" description="G-protein coupled receptors family 1 profile" evidence="12">
    <location>
        <begin position="42"/>
        <end position="298"/>
    </location>
</feature>
<organism evidence="13 14">
    <name type="scientific">Microcaecilia unicolor</name>
    <dbReference type="NCBI Taxonomy" id="1415580"/>
    <lineage>
        <taxon>Eukaryota</taxon>
        <taxon>Metazoa</taxon>
        <taxon>Chordata</taxon>
        <taxon>Craniata</taxon>
        <taxon>Vertebrata</taxon>
        <taxon>Euteleostomi</taxon>
        <taxon>Amphibia</taxon>
        <taxon>Gymnophiona</taxon>
        <taxon>Siphonopidae</taxon>
        <taxon>Microcaecilia</taxon>
    </lineage>
</organism>
<evidence type="ECO:0000256" key="4">
    <source>
        <dbReference type="ARBA" id="ARBA00022989"/>
    </source>
</evidence>
<comment type="similarity">
    <text evidence="10">Belongs to the G-protein coupled receptor 1 family.</text>
</comment>
<evidence type="ECO:0000256" key="2">
    <source>
        <dbReference type="ARBA" id="ARBA00022475"/>
    </source>
</evidence>
<evidence type="ECO:0000256" key="8">
    <source>
        <dbReference type="ARBA" id="ARBA00023170"/>
    </source>
</evidence>
<dbReference type="Gene3D" id="1.20.1070.10">
    <property type="entry name" value="Rhodopsin 7-helix transmembrane proteins"/>
    <property type="match status" value="1"/>
</dbReference>
<dbReference type="PANTHER" id="PTHR24231">
    <property type="entry name" value="PURINOCEPTOR-RELATED G-PROTEIN COUPLED RECEPTOR"/>
    <property type="match status" value="1"/>
</dbReference>
<keyword evidence="4 11" id="KW-1133">Transmembrane helix</keyword>
<feature type="transmembrane region" description="Helical" evidence="11">
    <location>
        <begin position="238"/>
        <end position="262"/>
    </location>
</feature>
<feature type="transmembrane region" description="Helical" evidence="11">
    <location>
        <begin position="62"/>
        <end position="83"/>
    </location>
</feature>
<dbReference type="SUPFAM" id="SSF81321">
    <property type="entry name" value="Family A G protein-coupled receptor-like"/>
    <property type="match status" value="1"/>
</dbReference>
<dbReference type="InParanoid" id="A0A6P7Z2I4"/>
<keyword evidence="5 10" id="KW-0297">G-protein coupled receptor</keyword>
<feature type="transmembrane region" description="Helical" evidence="11">
    <location>
        <begin position="26"/>
        <end position="50"/>
    </location>
</feature>
<feature type="transmembrane region" description="Helical" evidence="11">
    <location>
        <begin position="103"/>
        <end position="129"/>
    </location>
</feature>
<dbReference type="PRINTS" id="PR00237">
    <property type="entry name" value="GPCRRHODOPSN"/>
</dbReference>
<gene>
    <name evidence="14" type="primary">LOC115478367</name>
</gene>